<dbReference type="Proteomes" id="UP000011859">
    <property type="component" value="Chromosome"/>
</dbReference>
<evidence type="ECO:0000256" key="1">
    <source>
        <dbReference type="SAM" id="MobiDB-lite"/>
    </source>
</evidence>
<evidence type="ECO:0000313" key="3">
    <source>
        <dbReference type="EMBL" id="AGG89099.1"/>
    </source>
</evidence>
<dbReference type="Gene3D" id="1.10.530.10">
    <property type="match status" value="1"/>
</dbReference>
<feature type="region of interest" description="Disordered" evidence="1">
    <location>
        <begin position="189"/>
        <end position="208"/>
    </location>
</feature>
<protein>
    <submittedName>
        <fullName evidence="3">Transglycosylase family protein</fullName>
    </submittedName>
</protein>
<dbReference type="eggNOG" id="COG0741">
    <property type="taxonomic scope" value="Bacteria"/>
</dbReference>
<dbReference type="InterPro" id="IPR023346">
    <property type="entry name" value="Lysozyme-like_dom_sf"/>
</dbReference>
<dbReference type="InterPro" id="IPR008258">
    <property type="entry name" value="Transglycosylase_SLT_dom_1"/>
</dbReference>
<name>M4NEC5_9GAMM</name>
<dbReference type="Pfam" id="PF01464">
    <property type="entry name" value="SLT"/>
    <property type="match status" value="1"/>
</dbReference>
<dbReference type="KEGG" id="rhd:R2APBS1_1976"/>
<dbReference type="STRING" id="666685.R2APBS1_1976"/>
<accession>M4NEC5</accession>
<feature type="domain" description="Transglycosylase SLT" evidence="2">
    <location>
        <begin position="282"/>
        <end position="402"/>
    </location>
</feature>
<evidence type="ECO:0000313" key="4">
    <source>
        <dbReference type="Proteomes" id="UP000011859"/>
    </source>
</evidence>
<reference evidence="3 4" key="1">
    <citation type="submission" date="2012-04" db="EMBL/GenBank/DDBJ databases">
        <title>Complete genome of Rhodanobacter sp. 2APBS1.</title>
        <authorList>
            <consortium name="US DOE Joint Genome Institute"/>
            <person name="Huntemann M."/>
            <person name="Wei C.-L."/>
            <person name="Han J."/>
            <person name="Detter J.C."/>
            <person name="Han C."/>
            <person name="Tapia R."/>
            <person name="Munk A.C.C."/>
            <person name="Chen A."/>
            <person name="Krypides N."/>
            <person name="Mavromatis K."/>
            <person name="Markowitz V."/>
            <person name="Szeto E."/>
            <person name="Ivanova N."/>
            <person name="Mikhailova N."/>
            <person name="Ovchinnikova G."/>
            <person name="Pagani I."/>
            <person name="Pati A."/>
            <person name="Goodwin L."/>
            <person name="Peters L."/>
            <person name="Pitluck S."/>
            <person name="Woyke T."/>
            <person name="Prakash O."/>
            <person name="Elkins J."/>
            <person name="Brown S."/>
            <person name="Palumbo A."/>
            <person name="Hemme C."/>
            <person name="Zhou J."/>
            <person name="Watson D."/>
            <person name="Jardine P."/>
            <person name="Kostka J."/>
            <person name="Green S."/>
        </authorList>
    </citation>
    <scope>NUCLEOTIDE SEQUENCE [LARGE SCALE GENOMIC DNA]</scope>
    <source>
        <strain evidence="3 4">2APBS1</strain>
    </source>
</reference>
<dbReference type="CDD" id="cd13400">
    <property type="entry name" value="LT_IagB-like"/>
    <property type="match status" value="1"/>
</dbReference>
<dbReference type="SUPFAM" id="SSF53955">
    <property type="entry name" value="Lysozyme-like"/>
    <property type="match status" value="1"/>
</dbReference>
<organism evidence="3 4">
    <name type="scientific">Rhodanobacter denitrificans</name>
    <dbReference type="NCBI Taxonomy" id="666685"/>
    <lineage>
        <taxon>Bacteria</taxon>
        <taxon>Pseudomonadati</taxon>
        <taxon>Pseudomonadota</taxon>
        <taxon>Gammaproteobacteria</taxon>
        <taxon>Lysobacterales</taxon>
        <taxon>Rhodanobacteraceae</taxon>
        <taxon>Rhodanobacter</taxon>
    </lineage>
</organism>
<sequence precursor="true">MSSPAAFRARLQRCGYPVAPLAPVHWRSARAVTRQSAATVPANCWRTLIQWRAVVVLTVRTVRQGLTRAQIAAASKRCCALLRRSFTQCVHFSIRPRAALIARPGMPVRPVLMDPALPVLWRPRGFAGAWMRLRKVLQDGQRTAIRWGRRLDVTPRVRQLGARYAMNGASALVAVVVTLYLPKITHTEVEHSPSATPQHGLASSRGRASVQAPVPVEVARRPQGSATARTINGGAAASSLPTLVVFADEGPQLDGSDRAASANGGGAAAHANLDITDPHSVWYRAGADHGIDPLLLYAIALVESRNQMADGTVAPRAYVVNIDNVVRYGTRAEIVDMIHSARTEHRDIRDVGIMQVFWPSHRDLAPDPVALLDPTTNINVGAEILRGALASSVDPVTALGHYHSYDATRASYYGRAVYTVYHRLQRALGRLPSSELASTERAVPD</sequence>
<evidence type="ECO:0000259" key="2">
    <source>
        <dbReference type="Pfam" id="PF01464"/>
    </source>
</evidence>
<proteinExistence type="predicted"/>
<dbReference type="EMBL" id="CP003470">
    <property type="protein sequence ID" value="AGG89099.1"/>
    <property type="molecule type" value="Genomic_DNA"/>
</dbReference>
<keyword evidence="4" id="KW-1185">Reference proteome</keyword>
<gene>
    <name evidence="3" type="ORF">R2APBS1_1976</name>
</gene>
<dbReference type="HOGENOM" id="CLU_615196_0_0_6"/>
<dbReference type="AlphaFoldDB" id="M4NEC5"/>